<feature type="domain" description="SusD-like N-terminal" evidence="7">
    <location>
        <begin position="22"/>
        <end position="227"/>
    </location>
</feature>
<evidence type="ECO:0000256" key="1">
    <source>
        <dbReference type="ARBA" id="ARBA00004442"/>
    </source>
</evidence>
<sequence>MNYILSIAFITGLLFSSCGNKWLEEAQPSIYTESGEAIKSAREAQYALNGVYDILRKYEYYGARMTYYGDVTGEDLQANGDTKRAAKYYLFDFNKDNTPSSLWQEPYRAVRNVNGILAFANGLPAEELSEELKDIKGQALALRALAHFDLVKVFGVPFTKDNGASLGVPIEIEKHTSSSKPARNTVKEVYNQVITDLEDASKLLSTARNNGKINRFAAQQLLSRAYLYTGQDQKAFNTASQMIEEAQKSASSSKGQYALWSNEEYSTVWSKDFTSEILFQLSVVKTESGPGKEGVGYLLWRQGYNDIILSGDYMNLLKADPNDVRHKIITKYTSKQVDYYYLNKYPGNPAEGETPQEADIPVLRLSEAYLIAAEAAVKTGDNTNALKYLNAIVSRANPAKSVSGTVTLERVMDERRKELVGEGHRLFDATRNNMRIERKAASHNSPLLRAETKSFDRTYFKTVMAIPRREIDANPNITQNDDY</sequence>
<evidence type="ECO:0000256" key="4">
    <source>
        <dbReference type="ARBA" id="ARBA00023136"/>
    </source>
</evidence>
<dbReference type="Proteomes" id="UP000016584">
    <property type="component" value="Unassembled WGS sequence"/>
</dbReference>
<evidence type="ECO:0000256" key="5">
    <source>
        <dbReference type="ARBA" id="ARBA00023237"/>
    </source>
</evidence>
<evidence type="ECO:0000256" key="2">
    <source>
        <dbReference type="ARBA" id="ARBA00006275"/>
    </source>
</evidence>
<comment type="similarity">
    <text evidence="2">Belongs to the SusD family.</text>
</comment>
<dbReference type="Gene3D" id="1.25.40.900">
    <property type="match status" value="1"/>
</dbReference>
<gene>
    <name evidence="8" type="ORF">M472_03145</name>
</gene>
<dbReference type="InterPro" id="IPR012944">
    <property type="entry name" value="SusD_RagB_dom"/>
</dbReference>
<keyword evidence="9" id="KW-1185">Reference proteome</keyword>
<evidence type="ECO:0000256" key="3">
    <source>
        <dbReference type="ARBA" id="ARBA00022729"/>
    </source>
</evidence>
<dbReference type="RefSeq" id="WP_021071851.1">
    <property type="nucleotide sequence ID" value="NZ_ATDL01000021.1"/>
</dbReference>
<name>U2HR43_9SPHI</name>
<dbReference type="InterPro" id="IPR033985">
    <property type="entry name" value="SusD-like_N"/>
</dbReference>
<dbReference type="AlphaFoldDB" id="U2HR43"/>
<evidence type="ECO:0000313" key="9">
    <source>
        <dbReference type="Proteomes" id="UP000016584"/>
    </source>
</evidence>
<keyword evidence="3" id="KW-0732">Signal</keyword>
<protein>
    <recommendedName>
        <fullName evidence="10">Carbohydrate-binding protein SusD</fullName>
    </recommendedName>
</protein>
<organism evidence="8 9">
    <name type="scientific">Sphingobacterium paucimobilis HER1398</name>
    <dbReference type="NCBI Taxonomy" id="1346330"/>
    <lineage>
        <taxon>Bacteria</taxon>
        <taxon>Pseudomonadati</taxon>
        <taxon>Bacteroidota</taxon>
        <taxon>Sphingobacteriia</taxon>
        <taxon>Sphingobacteriales</taxon>
        <taxon>Sphingobacteriaceae</taxon>
        <taxon>Sphingobacterium</taxon>
    </lineage>
</organism>
<reference evidence="8 9" key="1">
    <citation type="journal article" date="2013" name="Genome Announc.">
        <title>The Draft Genome Sequence of Sphingomonas paucimobilis Strain HER1398 (Proteobacteria), Host to the Giant PAU Phage, Indicates That It Is a Member of the Genus Sphingobacterium (Bacteroidetes).</title>
        <authorList>
            <person name="White R.A.III."/>
            <person name="Suttle C.A."/>
        </authorList>
    </citation>
    <scope>NUCLEOTIDE SEQUENCE [LARGE SCALE GENOMIC DNA]</scope>
    <source>
        <strain evidence="8 9">HER1398</strain>
    </source>
</reference>
<accession>U2HR43</accession>
<keyword evidence="5" id="KW-0998">Cell outer membrane</keyword>
<feature type="domain" description="RagB/SusD" evidence="6">
    <location>
        <begin position="331"/>
        <end position="483"/>
    </location>
</feature>
<comment type="caution">
    <text evidence="8">The sequence shown here is derived from an EMBL/GenBank/DDBJ whole genome shotgun (WGS) entry which is preliminary data.</text>
</comment>
<dbReference type="GO" id="GO:0009279">
    <property type="term" value="C:cell outer membrane"/>
    <property type="evidence" value="ECO:0007669"/>
    <property type="project" value="UniProtKB-SubCell"/>
</dbReference>
<dbReference type="STRING" id="1346330.M472_03145"/>
<dbReference type="CDD" id="cd08977">
    <property type="entry name" value="SusD"/>
    <property type="match status" value="1"/>
</dbReference>
<comment type="subcellular location">
    <subcellularLocation>
        <location evidence="1">Cell outer membrane</location>
    </subcellularLocation>
</comment>
<dbReference type="eggNOG" id="COG2913">
    <property type="taxonomic scope" value="Bacteria"/>
</dbReference>
<evidence type="ECO:0000259" key="7">
    <source>
        <dbReference type="Pfam" id="PF14322"/>
    </source>
</evidence>
<evidence type="ECO:0000313" key="8">
    <source>
        <dbReference type="EMBL" id="ERJ57755.1"/>
    </source>
</evidence>
<dbReference type="Gene3D" id="1.25.40.390">
    <property type="match status" value="1"/>
</dbReference>
<evidence type="ECO:0000259" key="6">
    <source>
        <dbReference type="Pfam" id="PF07980"/>
    </source>
</evidence>
<dbReference type="PATRIC" id="fig|1346330.5.peg.3724"/>
<dbReference type="SUPFAM" id="SSF48452">
    <property type="entry name" value="TPR-like"/>
    <property type="match status" value="1"/>
</dbReference>
<dbReference type="InterPro" id="IPR011990">
    <property type="entry name" value="TPR-like_helical_dom_sf"/>
</dbReference>
<dbReference type="Pfam" id="PF14322">
    <property type="entry name" value="SusD-like_3"/>
    <property type="match status" value="1"/>
</dbReference>
<dbReference type="OrthoDB" id="1080118at2"/>
<keyword evidence="4" id="KW-0472">Membrane</keyword>
<dbReference type="Pfam" id="PF07980">
    <property type="entry name" value="SusD_RagB"/>
    <property type="match status" value="1"/>
</dbReference>
<dbReference type="EMBL" id="ATDL01000021">
    <property type="protein sequence ID" value="ERJ57755.1"/>
    <property type="molecule type" value="Genomic_DNA"/>
</dbReference>
<dbReference type="Gene3D" id="2.20.20.130">
    <property type="match status" value="1"/>
</dbReference>
<proteinExistence type="inferred from homology"/>
<evidence type="ECO:0008006" key="10">
    <source>
        <dbReference type="Google" id="ProtNLM"/>
    </source>
</evidence>